<name>A0A2A2TCP5_9CYAN</name>
<feature type="transmembrane region" description="Helical" evidence="1">
    <location>
        <begin position="79"/>
        <end position="100"/>
    </location>
</feature>
<comment type="caution">
    <text evidence="2">The sequence shown here is derived from an EMBL/GenBank/DDBJ whole genome shotgun (WGS) entry which is preliminary data.</text>
</comment>
<dbReference type="SUPFAM" id="SSF53955">
    <property type="entry name" value="Lysozyme-like"/>
    <property type="match status" value="1"/>
</dbReference>
<feature type="transmembrane region" description="Helical" evidence="1">
    <location>
        <begin position="48"/>
        <end position="67"/>
    </location>
</feature>
<dbReference type="EMBL" id="NTFS01000370">
    <property type="protein sequence ID" value="PAX51577.1"/>
    <property type="molecule type" value="Genomic_DNA"/>
</dbReference>
<gene>
    <name evidence="2" type="ORF">CK510_24100</name>
</gene>
<dbReference type="InterPro" id="IPR023346">
    <property type="entry name" value="Lysozyme-like_dom_sf"/>
</dbReference>
<sequence length="266" mass="29291">MLGRVFISGLIGVAGSIALSYGVASVPCSLVSPNTDKICLVSTFGKSIGSWKLGFILGGIFGLASRVDYRRVASKIQPIHLSLASVSCLGIYWLLGYQSFGFNTNYNQINIGTSSKYSPKMQAFLATIRWAETGNSGRESYRKLVFNGTFNDFSTHPLIKQCAPINGKQTCSTAAGAYQMLDKSWWDLQPKLKLPDFSPQSQDRMAVEYIRRNNAIRDIESGNFAKAACKVGKIWASFPCNSYNQNPKSIQKLSNYYQQQLLTLGG</sequence>
<reference evidence="2 3" key="1">
    <citation type="submission" date="2017-08" db="EMBL/GenBank/DDBJ databases">
        <title>Draft genome sequence of filamentous cyanobacterium Calothrix elsteri CCALA 953.</title>
        <authorList>
            <person name="Gagunashvili A.N."/>
            <person name="Elster J."/>
            <person name="Andresson O.S."/>
        </authorList>
    </citation>
    <scope>NUCLEOTIDE SEQUENCE [LARGE SCALE GENOMIC DNA]</scope>
    <source>
        <strain evidence="2 3">CCALA 953</strain>
    </source>
</reference>
<evidence type="ECO:0000313" key="3">
    <source>
        <dbReference type="Proteomes" id="UP000218238"/>
    </source>
</evidence>
<organism evidence="2 3">
    <name type="scientific">Brunnivagina elsteri CCALA 953</name>
    <dbReference type="NCBI Taxonomy" id="987040"/>
    <lineage>
        <taxon>Bacteria</taxon>
        <taxon>Bacillati</taxon>
        <taxon>Cyanobacteriota</taxon>
        <taxon>Cyanophyceae</taxon>
        <taxon>Nostocales</taxon>
        <taxon>Calotrichaceae</taxon>
        <taxon>Brunnivagina</taxon>
    </lineage>
</organism>
<dbReference type="Proteomes" id="UP000218238">
    <property type="component" value="Unassembled WGS sequence"/>
</dbReference>
<dbReference type="Gene3D" id="1.10.530.10">
    <property type="match status" value="1"/>
</dbReference>
<protein>
    <submittedName>
        <fullName evidence="2">Lysozyme</fullName>
    </submittedName>
</protein>
<keyword evidence="1" id="KW-0812">Transmembrane</keyword>
<keyword evidence="3" id="KW-1185">Reference proteome</keyword>
<keyword evidence="1" id="KW-0472">Membrane</keyword>
<dbReference type="CDD" id="cd00736">
    <property type="entry name" value="lambda_lys-like"/>
    <property type="match status" value="1"/>
</dbReference>
<dbReference type="AlphaFoldDB" id="A0A2A2TCP5"/>
<evidence type="ECO:0000313" key="2">
    <source>
        <dbReference type="EMBL" id="PAX51577.1"/>
    </source>
</evidence>
<keyword evidence="1" id="KW-1133">Transmembrane helix</keyword>
<accession>A0A2A2TCP5</accession>
<proteinExistence type="predicted"/>
<dbReference type="OrthoDB" id="481043at2"/>
<dbReference type="RefSeq" id="WP_095724086.1">
    <property type="nucleotide sequence ID" value="NZ_NTFS01000370.1"/>
</dbReference>
<evidence type="ECO:0000256" key="1">
    <source>
        <dbReference type="SAM" id="Phobius"/>
    </source>
</evidence>